<dbReference type="PROSITE" id="PS00061">
    <property type="entry name" value="ADH_SHORT"/>
    <property type="match status" value="1"/>
</dbReference>
<keyword evidence="2 3" id="KW-0560">Oxidoreductase</keyword>
<organism evidence="5 6">
    <name type="scientific">Komagataeibacter intermedius NRIC 0521</name>
    <dbReference type="NCBI Taxonomy" id="1307934"/>
    <lineage>
        <taxon>Bacteria</taxon>
        <taxon>Pseudomonadati</taxon>
        <taxon>Pseudomonadota</taxon>
        <taxon>Alphaproteobacteria</taxon>
        <taxon>Acetobacterales</taxon>
        <taxon>Acetobacteraceae</taxon>
        <taxon>Komagataeibacter</taxon>
    </lineage>
</organism>
<dbReference type="NCBIfam" id="NF009466">
    <property type="entry name" value="PRK12826.1-2"/>
    <property type="match status" value="1"/>
</dbReference>
<keyword evidence="3" id="KW-0521">NADP</keyword>
<protein>
    <recommendedName>
        <fullName evidence="3">3-oxoacyl-[acyl-carrier-protein] reductase</fullName>
        <ecNumber evidence="3">1.1.1.100</ecNumber>
    </recommendedName>
</protein>
<dbReference type="InterPro" id="IPR036291">
    <property type="entry name" value="NAD(P)-bd_dom_sf"/>
</dbReference>
<comment type="subunit">
    <text evidence="3">Homotetramer.</text>
</comment>
<dbReference type="InterPro" id="IPR057326">
    <property type="entry name" value="KR_dom"/>
</dbReference>
<comment type="pathway">
    <text evidence="3">Lipid metabolism; fatty acid biosynthesis.</text>
</comment>
<evidence type="ECO:0000259" key="4">
    <source>
        <dbReference type="SMART" id="SM00822"/>
    </source>
</evidence>
<evidence type="ECO:0000256" key="3">
    <source>
        <dbReference type="RuleBase" id="RU366074"/>
    </source>
</evidence>
<comment type="function">
    <text evidence="3">Catalyzes the NADPH-dependent reduction of beta-ketoacyl-ACP substrates to beta-hydroxyacyl-ACP products, the first reductive step in the elongation cycle of fatty acid biosynthesis.</text>
</comment>
<dbReference type="SUPFAM" id="SSF51735">
    <property type="entry name" value="NAD(P)-binding Rossmann-fold domains"/>
    <property type="match status" value="1"/>
</dbReference>
<comment type="caution">
    <text evidence="5">The sequence shown here is derived from an EMBL/GenBank/DDBJ whole genome shotgun (WGS) entry which is preliminary data.</text>
</comment>
<dbReference type="InterPro" id="IPR050259">
    <property type="entry name" value="SDR"/>
</dbReference>
<dbReference type="PRINTS" id="PR00080">
    <property type="entry name" value="SDRFAMILY"/>
</dbReference>
<dbReference type="PANTHER" id="PTHR42879">
    <property type="entry name" value="3-OXOACYL-(ACYL-CARRIER-PROTEIN) REDUCTASE"/>
    <property type="match status" value="1"/>
</dbReference>
<dbReference type="InterPro" id="IPR002347">
    <property type="entry name" value="SDR_fam"/>
</dbReference>
<keyword evidence="6" id="KW-1185">Reference proteome</keyword>
<dbReference type="EMBL" id="BAQJ01000048">
    <property type="protein sequence ID" value="GBQ69043.1"/>
    <property type="molecule type" value="Genomic_DNA"/>
</dbReference>
<comment type="similarity">
    <text evidence="1 3">Belongs to the short-chain dehydrogenases/reductases (SDR) family.</text>
</comment>
<dbReference type="InterPro" id="IPR020904">
    <property type="entry name" value="Sc_DH/Rdtase_CS"/>
</dbReference>
<dbReference type="Proteomes" id="UP001061452">
    <property type="component" value="Unassembled WGS sequence"/>
</dbReference>
<proteinExistence type="inferred from homology"/>
<evidence type="ECO:0000256" key="1">
    <source>
        <dbReference type="ARBA" id="ARBA00006484"/>
    </source>
</evidence>
<evidence type="ECO:0000313" key="5">
    <source>
        <dbReference type="EMBL" id="GBQ69043.1"/>
    </source>
</evidence>
<keyword evidence="3" id="KW-0276">Fatty acid metabolism</keyword>
<evidence type="ECO:0000256" key="2">
    <source>
        <dbReference type="ARBA" id="ARBA00023002"/>
    </source>
</evidence>
<dbReference type="InterPro" id="IPR011284">
    <property type="entry name" value="3oxo_ACP_reduc"/>
</dbReference>
<name>A0ABQ0PHF0_9PROT</name>
<keyword evidence="3" id="KW-0275">Fatty acid biosynthesis</keyword>
<dbReference type="PRINTS" id="PR00081">
    <property type="entry name" value="GDHRDH"/>
</dbReference>
<dbReference type="NCBIfam" id="TIGR01830">
    <property type="entry name" value="3oxo_ACP_reduc"/>
    <property type="match status" value="1"/>
</dbReference>
<accession>A0ABQ0PHF0</accession>
<dbReference type="Pfam" id="PF13561">
    <property type="entry name" value="adh_short_C2"/>
    <property type="match status" value="1"/>
</dbReference>
<dbReference type="Gene3D" id="3.40.50.720">
    <property type="entry name" value="NAD(P)-binding Rossmann-like Domain"/>
    <property type="match status" value="1"/>
</dbReference>
<sequence>MDTEGNGQVMFRLDGKVALVTGASGGIGREIARALHAQGAVVVLSGTRQAVLEDVAAAIGAEGGAERLHVCPADLSDAAAADALVASAEDKAGAPLAILVNNAGLTRDTLAIRMKDDDWNRVLDVDLAAPFRLCRAALKGMLRRRAGRIVNIASVVGVTGNAGQANYAAAKAGMIGMGKSLAQEAGARGVTVNTVAPGFVQTAMTDVLPDAQKEKLVGSIPLGRMGQPDDIAPAVVYLASDEAGWITGATIHVNGGMAMV</sequence>
<comment type="catalytic activity">
    <reaction evidence="3">
        <text>a (3R)-hydroxyacyl-[ACP] + NADP(+) = a 3-oxoacyl-[ACP] + NADPH + H(+)</text>
        <dbReference type="Rhea" id="RHEA:17397"/>
        <dbReference type="Rhea" id="RHEA-COMP:9916"/>
        <dbReference type="Rhea" id="RHEA-COMP:9945"/>
        <dbReference type="ChEBI" id="CHEBI:15378"/>
        <dbReference type="ChEBI" id="CHEBI:57783"/>
        <dbReference type="ChEBI" id="CHEBI:58349"/>
        <dbReference type="ChEBI" id="CHEBI:78776"/>
        <dbReference type="ChEBI" id="CHEBI:78827"/>
        <dbReference type="EC" id="1.1.1.100"/>
    </reaction>
</comment>
<evidence type="ECO:0000313" key="6">
    <source>
        <dbReference type="Proteomes" id="UP001061452"/>
    </source>
</evidence>
<feature type="domain" description="Ketoreductase" evidence="4">
    <location>
        <begin position="16"/>
        <end position="231"/>
    </location>
</feature>
<dbReference type="EC" id="1.1.1.100" evidence="3"/>
<keyword evidence="3" id="KW-0443">Lipid metabolism</keyword>
<dbReference type="SMART" id="SM00822">
    <property type="entry name" value="PKS_KR"/>
    <property type="match status" value="1"/>
</dbReference>
<reference evidence="5" key="1">
    <citation type="submission" date="2013-04" db="EMBL/GenBank/DDBJ databases">
        <title>The genome sequencing project of 58 acetic acid bacteria.</title>
        <authorList>
            <person name="Okamoto-Kainuma A."/>
            <person name="Ishikawa M."/>
            <person name="Umino S."/>
            <person name="Koizumi Y."/>
            <person name="Shiwa Y."/>
            <person name="Yoshikawa H."/>
            <person name="Matsutani M."/>
            <person name="Matsushita K."/>
        </authorList>
    </citation>
    <scope>NUCLEOTIDE SEQUENCE</scope>
    <source>
        <strain evidence="5">NRIC 0521</strain>
    </source>
</reference>
<dbReference type="PANTHER" id="PTHR42879:SF2">
    <property type="entry name" value="3-OXOACYL-[ACYL-CARRIER-PROTEIN] REDUCTASE FABG"/>
    <property type="match status" value="1"/>
</dbReference>
<gene>
    <name evidence="5" type="ORF">AA0521_1375</name>
</gene>
<keyword evidence="3" id="KW-0444">Lipid biosynthesis</keyword>